<feature type="compositionally biased region" description="Pro residues" evidence="5">
    <location>
        <begin position="1000"/>
        <end position="1011"/>
    </location>
</feature>
<dbReference type="PANTHER" id="PTHR31306">
    <property type="entry name" value="ALPHA-1,6-MANNOSYLTRANSFERASE MNN11-RELATED"/>
    <property type="match status" value="1"/>
</dbReference>
<keyword evidence="4" id="KW-0175">Coiled coil</keyword>
<feature type="compositionally biased region" description="Low complexity" evidence="5">
    <location>
        <begin position="1373"/>
        <end position="1383"/>
    </location>
</feature>
<gene>
    <name evidence="6" type="ORF">PCOR1329_LOCUS57600</name>
</gene>
<feature type="region of interest" description="Disordered" evidence="5">
    <location>
        <begin position="993"/>
        <end position="1019"/>
    </location>
</feature>
<evidence type="ECO:0000256" key="2">
    <source>
        <dbReference type="ARBA" id="ARBA00022676"/>
    </source>
</evidence>
<feature type="compositionally biased region" description="Basic residues" evidence="5">
    <location>
        <begin position="1"/>
        <end position="13"/>
    </location>
</feature>
<feature type="coiled-coil region" evidence="4">
    <location>
        <begin position="111"/>
        <end position="142"/>
    </location>
</feature>
<comment type="similarity">
    <text evidence="1">Belongs to the glycosyltransferase 34 family.</text>
</comment>
<keyword evidence="7" id="KW-1185">Reference proteome</keyword>
<evidence type="ECO:0000313" key="7">
    <source>
        <dbReference type="Proteomes" id="UP001189429"/>
    </source>
</evidence>
<evidence type="ECO:0000313" key="6">
    <source>
        <dbReference type="EMBL" id="CAK0871995.1"/>
    </source>
</evidence>
<comment type="caution">
    <text evidence="6">The sequence shown here is derived from an EMBL/GenBank/DDBJ whole genome shotgun (WGS) entry which is preliminary data.</text>
</comment>
<dbReference type="Gene3D" id="3.60.10.10">
    <property type="entry name" value="Endonuclease/exonuclease/phosphatase"/>
    <property type="match status" value="1"/>
</dbReference>
<reference evidence="6" key="1">
    <citation type="submission" date="2023-10" db="EMBL/GenBank/DDBJ databases">
        <authorList>
            <person name="Chen Y."/>
            <person name="Shah S."/>
            <person name="Dougan E. K."/>
            <person name="Thang M."/>
            <person name="Chan C."/>
        </authorList>
    </citation>
    <scope>NUCLEOTIDE SEQUENCE [LARGE SCALE GENOMIC DNA]</scope>
</reference>
<evidence type="ECO:0000256" key="4">
    <source>
        <dbReference type="SAM" id="Coils"/>
    </source>
</evidence>
<dbReference type="Proteomes" id="UP001189429">
    <property type="component" value="Unassembled WGS sequence"/>
</dbReference>
<sequence length="1425" mass="150524">MGGKGKGGRKGQGKKGEGKGSELASAGKGARAAALLDVPHGALPPGPVPRLSADEAKQLADLHSKAGEEQLAAKYRAIAVSLDKSERAPAPSLQQQVQSAHAAVRRKERALQVEFAKLNRWRAELEEQRKKVAELHSELGEAGAAYKKVVLELRLQVPSEPAPAAVAQVTLEQLVGGTVSIDQVISTDVLEVADGAYDLEEQDRKDSTAQAIARGRCLACKCRAPDSPALLLVSLYLHHSVRPDASNGGILSDLGEFVSSQSEDYIIGGDFNFGPDLLEGMGFAKAVGGLLITTPDNTHYPSLGDPAKFDYFVVSSPLAKGLSEAKVRLDTTLNPHRPVSLTFHPRLRQLKALAFRKPPPLPVDPPFGPRPQECSTDWDLVLDLVNTAVDRVSLGDGDGAAARLSEGYGLWANRAELDLARVLGADLPVYGSRGKTIETFWKPICQACPPSKDPVSRGLKWLETQLKALRSEDKADQDTRSPPAFSDCVADVDQLLASLAPCLEEAAKDFAKAFDGALSFASMRSAWEVTFGKADWSWAKVRGPVSALSSAMLAGYQISDICQLCHSEADAYSDCANVVKQYSLGQVRPLPLGAGPCSVPRQRSGEGLLEGLPRAYALLQLALIWVFTLRNANRVPTEAALEWFTRSDHLVHEIKALRRRALRERARGAAALPAAAPELRVPGLRVGVVSICAYPPDHPLELKSLTPANRKLYAERHGYGLHVHRQHPMPGQGVHIQHAKLALMARYLRSGEYDWVAWFDCDSILMTPEKTLDSIIYQFAGGAPAEPVPEGAGPPPWHVALVDGGLSGEPAGGGADEACAAAAADTPDAPRPPPGPVGAPGRNQTVVGFLLHEGSCNTDEGCRAVSRVRVHPGVSYRVRVSTALVDMEDDSEKLASISVGGRALGECNPSPESDYACGFFDCFAEELVPGDATAGGEVTVEAHAVRTHDDCLCSREEGLCYNRAVAALLEARGLEPLGTSCGMFLKLTFTPEPERREPAPAGPPPPPPPPRGEAAERAPDGEPVVGWVAHAGSCNTAGGCRATAWVRVDPRAQYVAAVSTALIDMEDETEKLASVAVGGRELGECNPAPASDFDCGLADCFQGEAVPSEAVRGGWVLLEAHAVRTNDDCACGDGACHAAPLADMYRAMGENASEQSYGMYVRFTLTPVGPTGALPAGPSAAAVGAAAAVGSPGRAGGRGEPLPDEVVEAYVGHVGSCNTDEGCRESATVRLNRQVAYRVHVSAAMVDMAEDSEMLPAVSVGGFDLGECNPPAADDFDCGYWDCFQDVELPTEITAAGTVTLEAHSVKTSNDCHCNRLHGHCYSAIGAAVGEAVGEELTTDPRYGMFVRFTFTPAAPEDAGGGGGLPVRRGGRAARLGRAAPPRRGVRRRRRAPRGGPPAGGLPREVPGGGRVPARGRGYGAEGGP</sequence>
<name>A0ABN9VIB5_9DINO</name>
<feature type="compositionally biased region" description="Gly residues" evidence="5">
    <location>
        <begin position="1407"/>
        <end position="1425"/>
    </location>
</feature>
<dbReference type="SUPFAM" id="SSF56219">
    <property type="entry name" value="DNase I-like"/>
    <property type="match status" value="1"/>
</dbReference>
<dbReference type="InterPro" id="IPR029044">
    <property type="entry name" value="Nucleotide-diphossugar_trans"/>
</dbReference>
<evidence type="ECO:0000256" key="5">
    <source>
        <dbReference type="SAM" id="MobiDB-lite"/>
    </source>
</evidence>
<dbReference type="Gene3D" id="3.90.550.10">
    <property type="entry name" value="Spore Coat Polysaccharide Biosynthesis Protein SpsA, Chain A"/>
    <property type="match status" value="1"/>
</dbReference>
<dbReference type="InterPro" id="IPR008630">
    <property type="entry name" value="Glyco_trans_34"/>
</dbReference>
<keyword evidence="2" id="KW-0328">Glycosyltransferase</keyword>
<evidence type="ECO:0000256" key="1">
    <source>
        <dbReference type="ARBA" id="ARBA00005664"/>
    </source>
</evidence>
<dbReference type="InterPro" id="IPR036691">
    <property type="entry name" value="Endo/exonu/phosph_ase_sf"/>
</dbReference>
<feature type="compositionally biased region" description="Basic residues" evidence="5">
    <location>
        <begin position="1384"/>
        <end position="1393"/>
    </location>
</feature>
<evidence type="ECO:0000256" key="3">
    <source>
        <dbReference type="ARBA" id="ARBA00022679"/>
    </source>
</evidence>
<accession>A0ABN9VIB5</accession>
<feature type="region of interest" description="Disordered" evidence="5">
    <location>
        <begin position="1355"/>
        <end position="1425"/>
    </location>
</feature>
<proteinExistence type="inferred from homology"/>
<dbReference type="EMBL" id="CAUYUJ010017121">
    <property type="protein sequence ID" value="CAK0871995.1"/>
    <property type="molecule type" value="Genomic_DNA"/>
</dbReference>
<protein>
    <submittedName>
        <fullName evidence="6">Uncharacterized protein</fullName>
    </submittedName>
</protein>
<feature type="region of interest" description="Disordered" evidence="5">
    <location>
        <begin position="1"/>
        <end position="31"/>
    </location>
</feature>
<dbReference type="PANTHER" id="PTHR31306:SF4">
    <property type="entry name" value="ALPHA-1,2-GALACTOSYLTRANSFERASE"/>
    <property type="match status" value="1"/>
</dbReference>
<feature type="non-terminal residue" evidence="6">
    <location>
        <position position="1425"/>
    </location>
</feature>
<keyword evidence="3" id="KW-0808">Transferase</keyword>
<organism evidence="6 7">
    <name type="scientific">Prorocentrum cordatum</name>
    <dbReference type="NCBI Taxonomy" id="2364126"/>
    <lineage>
        <taxon>Eukaryota</taxon>
        <taxon>Sar</taxon>
        <taxon>Alveolata</taxon>
        <taxon>Dinophyceae</taxon>
        <taxon>Prorocentrales</taxon>
        <taxon>Prorocentraceae</taxon>
        <taxon>Prorocentrum</taxon>
    </lineage>
</organism>